<dbReference type="AlphaFoldDB" id="A0AAV4R9V8"/>
<reference evidence="1 2" key="1">
    <citation type="submission" date="2021-06" db="EMBL/GenBank/DDBJ databases">
        <title>Caerostris extrusa draft genome.</title>
        <authorList>
            <person name="Kono N."/>
            <person name="Arakawa K."/>
        </authorList>
    </citation>
    <scope>NUCLEOTIDE SEQUENCE [LARGE SCALE GENOMIC DNA]</scope>
</reference>
<evidence type="ECO:0000313" key="1">
    <source>
        <dbReference type="EMBL" id="GIY16917.1"/>
    </source>
</evidence>
<dbReference type="EMBL" id="BPLR01007440">
    <property type="protein sequence ID" value="GIY16917.1"/>
    <property type="molecule type" value="Genomic_DNA"/>
</dbReference>
<keyword evidence="2" id="KW-1185">Reference proteome</keyword>
<sequence>MAHRFIMPIPVRDTEDFSLVLLVEFRIKYPWHGNRNPMYYTLDFSDSSIDIVNLFRITPGLCLEDSHPNLQAPMSS</sequence>
<dbReference type="Proteomes" id="UP001054945">
    <property type="component" value="Unassembled WGS sequence"/>
</dbReference>
<comment type="caution">
    <text evidence="1">The sequence shown here is derived from an EMBL/GenBank/DDBJ whole genome shotgun (WGS) entry which is preliminary data.</text>
</comment>
<name>A0AAV4R9V8_CAEEX</name>
<protein>
    <submittedName>
        <fullName evidence="1">Uncharacterized protein</fullName>
    </submittedName>
</protein>
<evidence type="ECO:0000313" key="2">
    <source>
        <dbReference type="Proteomes" id="UP001054945"/>
    </source>
</evidence>
<gene>
    <name evidence="1" type="ORF">CEXT_731681</name>
</gene>
<proteinExistence type="predicted"/>
<accession>A0AAV4R9V8</accession>
<organism evidence="1 2">
    <name type="scientific">Caerostris extrusa</name>
    <name type="common">Bark spider</name>
    <name type="synonym">Caerostris bankana</name>
    <dbReference type="NCBI Taxonomy" id="172846"/>
    <lineage>
        <taxon>Eukaryota</taxon>
        <taxon>Metazoa</taxon>
        <taxon>Ecdysozoa</taxon>
        <taxon>Arthropoda</taxon>
        <taxon>Chelicerata</taxon>
        <taxon>Arachnida</taxon>
        <taxon>Araneae</taxon>
        <taxon>Araneomorphae</taxon>
        <taxon>Entelegynae</taxon>
        <taxon>Araneoidea</taxon>
        <taxon>Araneidae</taxon>
        <taxon>Caerostris</taxon>
    </lineage>
</organism>